<dbReference type="InterPro" id="IPR036412">
    <property type="entry name" value="HAD-like_sf"/>
</dbReference>
<accession>A0A4P6YXI2</accession>
<dbReference type="Gene3D" id="3.30.1240.10">
    <property type="match status" value="1"/>
</dbReference>
<dbReference type="InterPro" id="IPR006379">
    <property type="entry name" value="HAD-SF_hydro_IIB"/>
</dbReference>
<sequence>MMYKMLVSDLDETLLNDDGTINQKNVDAIKKATAMGFKFVPNTGRSFKSVAALLTKLGLKDVANQYVISYNGGAIVENEDDRLVITRGVDFELAKTIFHAGLINDTVDAHVYTVDTLYIYNISPSDKQYMEERQVPYQIIDEANIDFLQDANIMKVIFESTDEQVRQDIRTAVLAEVEGQVEATFSSGRYIEFNKKGTDKGSASLMLGEKLGIAQTEIIAAGDNNNDLSMIKAVGLGVAVQNAIPTVKEAADVVTERTNNEGAVAEIFEKYVFPDWVEA</sequence>
<evidence type="ECO:0000313" key="1">
    <source>
        <dbReference type="EMBL" id="QBO37483.1"/>
    </source>
</evidence>
<dbReference type="SFLD" id="SFLDS00003">
    <property type="entry name" value="Haloacid_Dehalogenase"/>
    <property type="match status" value="1"/>
</dbReference>
<dbReference type="AlphaFoldDB" id="A0A4P6YXI2"/>
<evidence type="ECO:0000313" key="2">
    <source>
        <dbReference type="Proteomes" id="UP000292886"/>
    </source>
</evidence>
<dbReference type="GO" id="GO:0000287">
    <property type="term" value="F:magnesium ion binding"/>
    <property type="evidence" value="ECO:0007669"/>
    <property type="project" value="TreeGrafter"/>
</dbReference>
<name>A0A4P6YXI2_9LACO</name>
<dbReference type="OrthoDB" id="9790031at2"/>
<dbReference type="GO" id="GO:0005829">
    <property type="term" value="C:cytosol"/>
    <property type="evidence" value="ECO:0007669"/>
    <property type="project" value="TreeGrafter"/>
</dbReference>
<dbReference type="KEGG" id="wei:EQG49_08905"/>
<protein>
    <submittedName>
        <fullName evidence="1">HAD family phosphatase</fullName>
    </submittedName>
</protein>
<dbReference type="CDD" id="cd07516">
    <property type="entry name" value="HAD_Pase"/>
    <property type="match status" value="1"/>
</dbReference>
<dbReference type="InterPro" id="IPR023214">
    <property type="entry name" value="HAD_sf"/>
</dbReference>
<dbReference type="Proteomes" id="UP000292886">
    <property type="component" value="Chromosome"/>
</dbReference>
<dbReference type="PANTHER" id="PTHR10000">
    <property type="entry name" value="PHOSPHOSERINE PHOSPHATASE"/>
    <property type="match status" value="1"/>
</dbReference>
<dbReference type="GO" id="GO:0016791">
    <property type="term" value="F:phosphatase activity"/>
    <property type="evidence" value="ECO:0007669"/>
    <property type="project" value="UniProtKB-ARBA"/>
</dbReference>
<dbReference type="PANTHER" id="PTHR10000:SF8">
    <property type="entry name" value="HAD SUPERFAMILY HYDROLASE-LIKE, TYPE 3"/>
    <property type="match status" value="1"/>
</dbReference>
<dbReference type="EMBL" id="CP037940">
    <property type="protein sequence ID" value="QBO37483.1"/>
    <property type="molecule type" value="Genomic_DNA"/>
</dbReference>
<dbReference type="SUPFAM" id="SSF56784">
    <property type="entry name" value="HAD-like"/>
    <property type="match status" value="1"/>
</dbReference>
<gene>
    <name evidence="1" type="ORF">EQG49_08905</name>
</gene>
<dbReference type="NCBIfam" id="TIGR00099">
    <property type="entry name" value="Cof-subfamily"/>
    <property type="match status" value="1"/>
</dbReference>
<dbReference type="SFLD" id="SFLDG01140">
    <property type="entry name" value="C2.B:_Phosphomannomutase_and_P"/>
    <property type="match status" value="1"/>
</dbReference>
<dbReference type="NCBIfam" id="TIGR01484">
    <property type="entry name" value="HAD-SF-IIB"/>
    <property type="match status" value="1"/>
</dbReference>
<dbReference type="Pfam" id="PF08282">
    <property type="entry name" value="Hydrolase_3"/>
    <property type="match status" value="1"/>
</dbReference>
<reference evidence="2" key="1">
    <citation type="submission" date="2019-03" db="EMBL/GenBank/DDBJ databases">
        <title>Weissella sp. 26KH-42 Genome sequencing.</title>
        <authorList>
            <person name="Heo J."/>
            <person name="Kim S.-J."/>
            <person name="Kim J.-S."/>
            <person name="Hong S.-B."/>
            <person name="Kwon S.-W."/>
        </authorList>
    </citation>
    <scope>NUCLEOTIDE SEQUENCE [LARGE SCALE GENOMIC DNA]</scope>
    <source>
        <strain evidence="2">26KH-42</strain>
    </source>
</reference>
<organism evidence="1 2">
    <name type="scientific">Periweissella cryptocerci</name>
    <dbReference type="NCBI Taxonomy" id="2506420"/>
    <lineage>
        <taxon>Bacteria</taxon>
        <taxon>Bacillati</taxon>
        <taxon>Bacillota</taxon>
        <taxon>Bacilli</taxon>
        <taxon>Lactobacillales</taxon>
        <taxon>Lactobacillaceae</taxon>
        <taxon>Periweissella</taxon>
    </lineage>
</organism>
<dbReference type="InterPro" id="IPR000150">
    <property type="entry name" value="Cof"/>
</dbReference>
<keyword evidence="2" id="KW-1185">Reference proteome</keyword>
<dbReference type="Gene3D" id="3.40.50.1000">
    <property type="entry name" value="HAD superfamily/HAD-like"/>
    <property type="match status" value="1"/>
</dbReference>
<proteinExistence type="predicted"/>